<feature type="coiled-coil region" evidence="1">
    <location>
        <begin position="56"/>
        <end position="83"/>
    </location>
</feature>
<dbReference type="AlphaFoldDB" id="A0A9N8JJ36"/>
<reference evidence="3" key="1">
    <citation type="submission" date="2020-06" db="EMBL/GenBank/DDBJ databases">
        <authorList>
            <person name="Onetto C."/>
        </authorList>
    </citation>
    <scope>NUCLEOTIDE SEQUENCE</scope>
</reference>
<evidence type="ECO:0000313" key="3">
    <source>
        <dbReference type="EMBL" id="CAD0088290.1"/>
    </source>
</evidence>
<evidence type="ECO:0000256" key="1">
    <source>
        <dbReference type="SAM" id="Coils"/>
    </source>
</evidence>
<evidence type="ECO:0000313" key="4">
    <source>
        <dbReference type="Proteomes" id="UP000714618"/>
    </source>
</evidence>
<feature type="compositionally biased region" description="Polar residues" evidence="2">
    <location>
        <begin position="9"/>
        <end position="31"/>
    </location>
</feature>
<name>A0A9N8JJ36_9PEZI</name>
<dbReference type="OrthoDB" id="3925306at2759"/>
<feature type="region of interest" description="Disordered" evidence="2">
    <location>
        <begin position="1"/>
        <end position="40"/>
    </location>
</feature>
<sequence>GCIMDDASNLPQSENTALNDAESSPSTCNEVETQETRQSRLARSLKDYQNKSPEEVAAILQQLQEIEEQYTQNQADLRHLLSEHARLRTSIIYDQESYANRIKGIPSTIDLDMISAE</sequence>
<organism evidence="3 4">
    <name type="scientific">Aureobasidium mustum</name>
    <dbReference type="NCBI Taxonomy" id="2773714"/>
    <lineage>
        <taxon>Eukaryota</taxon>
        <taxon>Fungi</taxon>
        <taxon>Dikarya</taxon>
        <taxon>Ascomycota</taxon>
        <taxon>Pezizomycotina</taxon>
        <taxon>Dothideomycetes</taxon>
        <taxon>Dothideomycetidae</taxon>
        <taxon>Dothideales</taxon>
        <taxon>Saccotheciaceae</taxon>
        <taxon>Aureobasidium</taxon>
    </lineage>
</organism>
<dbReference type="Proteomes" id="UP000714618">
    <property type="component" value="Unassembled WGS sequence"/>
</dbReference>
<accession>A0A9N8JJ36</accession>
<comment type="caution">
    <text evidence="3">The sequence shown here is derived from an EMBL/GenBank/DDBJ whole genome shotgun (WGS) entry which is preliminary data.</text>
</comment>
<dbReference type="EMBL" id="CAIJEO010000003">
    <property type="protein sequence ID" value="CAD0088290.1"/>
    <property type="molecule type" value="Genomic_DNA"/>
</dbReference>
<feature type="non-terminal residue" evidence="3">
    <location>
        <position position="117"/>
    </location>
</feature>
<protein>
    <submittedName>
        <fullName evidence="3">Uncharacterized protein</fullName>
    </submittedName>
</protein>
<proteinExistence type="predicted"/>
<gene>
    <name evidence="3" type="ORF">AWRI4233_LOCUS1573</name>
</gene>
<keyword evidence="1" id="KW-0175">Coiled coil</keyword>
<keyword evidence="4" id="KW-1185">Reference proteome</keyword>
<evidence type="ECO:0000256" key="2">
    <source>
        <dbReference type="SAM" id="MobiDB-lite"/>
    </source>
</evidence>